<organism evidence="2 3">
    <name type="scientific">Thiothrix nivea (strain ATCC 35100 / DSM 5205 / JP2)</name>
    <dbReference type="NCBI Taxonomy" id="870187"/>
    <lineage>
        <taxon>Bacteria</taxon>
        <taxon>Pseudomonadati</taxon>
        <taxon>Pseudomonadota</taxon>
        <taxon>Gammaproteobacteria</taxon>
        <taxon>Thiotrichales</taxon>
        <taxon>Thiotrichaceae</taxon>
        <taxon>Thiothrix</taxon>
    </lineage>
</organism>
<comment type="similarity">
    <text evidence="1">Belongs to the CutA family.</text>
</comment>
<dbReference type="GO" id="GO:0005507">
    <property type="term" value="F:copper ion binding"/>
    <property type="evidence" value="ECO:0007669"/>
    <property type="project" value="TreeGrafter"/>
</dbReference>
<sequence precursor="true">MTDCLLIMTSLPDQDTARSLAHKLLEEKLAACINVMPPMTSIYQWKGEVCEDSEYLLLIKTRQACYAQVETLIRAHHPYQLPEIIATGISHGLPDYLGWIEESTQE</sequence>
<dbReference type="InterPro" id="IPR011322">
    <property type="entry name" value="N-reg_PII-like_a/b"/>
</dbReference>
<dbReference type="Proteomes" id="UP000005317">
    <property type="component" value="Unassembled WGS sequence"/>
</dbReference>
<dbReference type="SUPFAM" id="SSF54913">
    <property type="entry name" value="GlnB-like"/>
    <property type="match status" value="1"/>
</dbReference>
<dbReference type="Pfam" id="PF03091">
    <property type="entry name" value="CutA1"/>
    <property type="match status" value="1"/>
</dbReference>
<keyword evidence="3" id="KW-1185">Reference proteome</keyword>
<dbReference type="PANTHER" id="PTHR23419:SF8">
    <property type="entry name" value="FI09726P"/>
    <property type="match status" value="1"/>
</dbReference>
<evidence type="ECO:0000256" key="1">
    <source>
        <dbReference type="ARBA" id="ARBA00010169"/>
    </source>
</evidence>
<reference evidence="3" key="1">
    <citation type="journal article" date="2011" name="Stand. Genomic Sci.">
        <title>Genome sequence of the filamentous, gliding Thiothrix nivea neotype strain (JP2(T)).</title>
        <authorList>
            <person name="Lapidus A."/>
            <person name="Nolan M."/>
            <person name="Lucas S."/>
            <person name="Glavina Del Rio T."/>
            <person name="Tice H."/>
            <person name="Cheng J.F."/>
            <person name="Tapia R."/>
            <person name="Han C."/>
            <person name="Goodwin L."/>
            <person name="Pitluck S."/>
            <person name="Liolios K."/>
            <person name="Pagani I."/>
            <person name="Ivanova N."/>
            <person name="Huntemann M."/>
            <person name="Mavromatis K."/>
            <person name="Mikhailova N."/>
            <person name="Pati A."/>
            <person name="Chen A."/>
            <person name="Palaniappan K."/>
            <person name="Land M."/>
            <person name="Brambilla E.M."/>
            <person name="Rohde M."/>
            <person name="Abt B."/>
            <person name="Verbarg S."/>
            <person name="Goker M."/>
            <person name="Bristow J."/>
            <person name="Eisen J.A."/>
            <person name="Markowitz V."/>
            <person name="Hugenholtz P."/>
            <person name="Kyrpides N.C."/>
            <person name="Klenk H.P."/>
            <person name="Woyke T."/>
        </authorList>
    </citation>
    <scope>NUCLEOTIDE SEQUENCE [LARGE SCALE GENOMIC DNA]</scope>
    <source>
        <strain evidence="3">ATCC 35100 / DSM 5205 / JP2</strain>
    </source>
</reference>
<name>A0A656HL22_THINJ</name>
<dbReference type="InterPro" id="IPR015867">
    <property type="entry name" value="N-reg_PII/ATP_PRibTrfase_C"/>
</dbReference>
<dbReference type="GO" id="GO:0010038">
    <property type="term" value="P:response to metal ion"/>
    <property type="evidence" value="ECO:0007669"/>
    <property type="project" value="InterPro"/>
</dbReference>
<dbReference type="PANTHER" id="PTHR23419">
    <property type="entry name" value="DIVALENT CATION TOLERANCE CUTA-RELATED"/>
    <property type="match status" value="1"/>
</dbReference>
<dbReference type="OrthoDB" id="37622at2"/>
<proteinExistence type="inferred from homology"/>
<protein>
    <submittedName>
        <fullName evidence="2">CutA1 divalent ion tolerance protein</fullName>
    </submittedName>
</protein>
<evidence type="ECO:0000313" key="2">
    <source>
        <dbReference type="EMBL" id="EIJ36206.1"/>
    </source>
</evidence>
<gene>
    <name evidence="2" type="ORF">Thini_3702</name>
</gene>
<dbReference type="EMBL" id="JH651384">
    <property type="protein sequence ID" value="EIJ36206.1"/>
    <property type="molecule type" value="Genomic_DNA"/>
</dbReference>
<evidence type="ECO:0000313" key="3">
    <source>
        <dbReference type="Proteomes" id="UP000005317"/>
    </source>
</evidence>
<dbReference type="Gene3D" id="3.30.70.120">
    <property type="match status" value="1"/>
</dbReference>
<dbReference type="InterPro" id="IPR004323">
    <property type="entry name" value="Ion_tolerance_CutA"/>
</dbReference>
<accession>A0A656HL22</accession>
<dbReference type="AlphaFoldDB" id="A0A656HL22"/>